<dbReference type="PROSITE" id="PS50275">
    <property type="entry name" value="SAC"/>
    <property type="match status" value="1"/>
</dbReference>
<accession>A0A166T5Y4</accession>
<dbReference type="STRING" id="436010.A0A166T5Y4"/>
<dbReference type="Pfam" id="PF02383">
    <property type="entry name" value="Syja_N"/>
    <property type="match status" value="1"/>
</dbReference>
<dbReference type="PANTHER" id="PTHR45738">
    <property type="entry name" value="POLYPHOSPHOINOSITIDE PHOSPHATASE"/>
    <property type="match status" value="1"/>
</dbReference>
<gene>
    <name evidence="5" type="ORF">FIBSPDRAFT_917243</name>
</gene>
<protein>
    <recommendedName>
        <fullName evidence="4">SAC domain-containing protein</fullName>
    </recommendedName>
</protein>
<dbReference type="GO" id="GO:0046856">
    <property type="term" value="P:phosphatidylinositol dephosphorylation"/>
    <property type="evidence" value="ECO:0007669"/>
    <property type="project" value="InterPro"/>
</dbReference>
<feature type="domain" description="SAC" evidence="4">
    <location>
        <begin position="231"/>
        <end position="611"/>
    </location>
</feature>
<evidence type="ECO:0000256" key="2">
    <source>
        <dbReference type="ARBA" id="ARBA00022801"/>
    </source>
</evidence>
<organism evidence="5 6">
    <name type="scientific">Athelia psychrophila</name>
    <dbReference type="NCBI Taxonomy" id="1759441"/>
    <lineage>
        <taxon>Eukaryota</taxon>
        <taxon>Fungi</taxon>
        <taxon>Dikarya</taxon>
        <taxon>Basidiomycota</taxon>
        <taxon>Agaricomycotina</taxon>
        <taxon>Agaricomycetes</taxon>
        <taxon>Agaricomycetidae</taxon>
        <taxon>Atheliales</taxon>
        <taxon>Atheliaceae</taxon>
        <taxon>Athelia</taxon>
    </lineage>
</organism>
<dbReference type="Proteomes" id="UP000076532">
    <property type="component" value="Unassembled WGS sequence"/>
</dbReference>
<keyword evidence="2" id="KW-0378">Hydrolase</keyword>
<dbReference type="GO" id="GO:0012505">
    <property type="term" value="C:endomembrane system"/>
    <property type="evidence" value="ECO:0007669"/>
    <property type="project" value="UniProtKB-SubCell"/>
</dbReference>
<keyword evidence="6" id="KW-1185">Reference proteome</keyword>
<evidence type="ECO:0000313" key="6">
    <source>
        <dbReference type="Proteomes" id="UP000076532"/>
    </source>
</evidence>
<dbReference type="GO" id="GO:0043813">
    <property type="term" value="F:phosphatidylinositol-3,5-bisphosphate 5-phosphatase activity"/>
    <property type="evidence" value="ECO:0007669"/>
    <property type="project" value="InterPro"/>
</dbReference>
<evidence type="ECO:0000256" key="1">
    <source>
        <dbReference type="ARBA" id="ARBA00004308"/>
    </source>
</evidence>
<evidence type="ECO:0000259" key="4">
    <source>
        <dbReference type="PROSITE" id="PS50275"/>
    </source>
</evidence>
<sequence>MDHTPDLTSDSSLAPDIATANTLTKAPAIHELKTDILTLPKEAQDPVDLSQTTSLPATPISLSHDLASSLTLTSEKVKPRVGATRPPPANRSNAFNKFMLYENRLRFYIIASNPSDSRHSIIKIDRTTQHELVVVEDESEYSGKQMSAMLKMLDDGNRGSGGLGKAKVFFGIAGFIRFTAGWYMILISKRSIVALLGGHYLYHCEGTEMIPVSFNHKIEKPAEEQRLMNIFKSVDMSKNFYFSYTYDLTSTLQHNMTISNPLARRKWPFNDRFAWNFHLITSPFEGKDGPAMRAHWLLRLVHGHVDQAKLTVLSRVVFVTLIARRSRHFAGARYLKRGVNDEGNVANEVETEQIVTEALTTPFYYPARRDAASGYQNRRPSPNYTSIVQYRGSIPIYWTQENAGMTPRPPIEVSVVDPFYVAASRHFDDLFRRYGAPITILNLVKEQEAQPREKKLGDEYTQCVDYLNQFLPQDKKMVYRPWDMSRAYKKKTHDVISYLEDIAEESIQMTGFFHSGPEPYAHFLQNEAEGRGAAWRSNISLQNGICRINCVDCLDRTNAAQFVFGKRALGHQLYALGVVNNPNLAFDSDAVNMLTEMYHDHGDNIALQYTGSALVNRVETYRRMPHWNSHSRDIIENIRRFYTNSLLDADKQTAINLFLGVLTERTITQPPVRGGYQDWFRKEHLQPAYVLQNCERGIYDVVETKGDFWIEYYRPLLFTSLGKHFAYSMNSTLKLPGKTAKDINHSPFLAHSNHSAHHPRLMEGVRQWMGAHPISSTEKVQGKPVSRVEVTKAHIEPESNPHSTETIALQSLDPAVSEEEEEEYQGYIDQCQELIDALVDRKDLAVYQTAVRAAAGETTDWQYEVEETFVSYVERGTTQYLDHKDALTVAFNYERWIGGVGQRS</sequence>
<dbReference type="OrthoDB" id="405996at2759"/>
<dbReference type="AlphaFoldDB" id="A0A166T5Y4"/>
<dbReference type="PANTHER" id="PTHR45738:SF5">
    <property type="entry name" value="POLYPHOSPHOINOSITIDE PHOSPHATASE"/>
    <property type="match status" value="1"/>
</dbReference>
<name>A0A166T5Y4_9AGAM</name>
<keyword evidence="3" id="KW-0472">Membrane</keyword>
<comment type="subcellular location">
    <subcellularLocation>
        <location evidence="1">Endomembrane system</location>
    </subcellularLocation>
</comment>
<reference evidence="5 6" key="1">
    <citation type="journal article" date="2016" name="Mol. Biol. Evol.">
        <title>Comparative Genomics of Early-Diverging Mushroom-Forming Fungi Provides Insights into the Origins of Lignocellulose Decay Capabilities.</title>
        <authorList>
            <person name="Nagy L.G."/>
            <person name="Riley R."/>
            <person name="Tritt A."/>
            <person name="Adam C."/>
            <person name="Daum C."/>
            <person name="Floudas D."/>
            <person name="Sun H."/>
            <person name="Yadav J.S."/>
            <person name="Pangilinan J."/>
            <person name="Larsson K.H."/>
            <person name="Matsuura K."/>
            <person name="Barry K."/>
            <person name="Labutti K."/>
            <person name="Kuo R."/>
            <person name="Ohm R.A."/>
            <person name="Bhattacharya S.S."/>
            <person name="Shirouzu T."/>
            <person name="Yoshinaga Y."/>
            <person name="Martin F.M."/>
            <person name="Grigoriev I.V."/>
            <person name="Hibbett D.S."/>
        </authorList>
    </citation>
    <scope>NUCLEOTIDE SEQUENCE [LARGE SCALE GENOMIC DNA]</scope>
    <source>
        <strain evidence="5 6">CBS 109695</strain>
    </source>
</reference>
<dbReference type="InterPro" id="IPR002013">
    <property type="entry name" value="SAC_dom"/>
</dbReference>
<evidence type="ECO:0000256" key="3">
    <source>
        <dbReference type="ARBA" id="ARBA00023136"/>
    </source>
</evidence>
<evidence type="ECO:0000313" key="5">
    <source>
        <dbReference type="EMBL" id="KZP30219.1"/>
    </source>
</evidence>
<proteinExistence type="predicted"/>
<dbReference type="InterPro" id="IPR043573">
    <property type="entry name" value="Fig4-like"/>
</dbReference>
<dbReference type="EMBL" id="KV417495">
    <property type="protein sequence ID" value="KZP30219.1"/>
    <property type="molecule type" value="Genomic_DNA"/>
</dbReference>